<reference evidence="3" key="1">
    <citation type="submission" date="2022-10" db="EMBL/GenBank/DDBJ databases">
        <title>Novel sulphate-reducing endosymbionts in the free-living metamonad Anaeramoeba.</title>
        <authorList>
            <person name="Jerlstrom-Hultqvist J."/>
            <person name="Cepicka I."/>
            <person name="Gallot-Lavallee L."/>
            <person name="Salas-Leiva D."/>
            <person name="Curtis B.A."/>
            <person name="Zahonova K."/>
            <person name="Pipaliya S."/>
            <person name="Dacks J."/>
            <person name="Roger A.J."/>
        </authorList>
    </citation>
    <scope>NUCLEOTIDE SEQUENCE</scope>
    <source>
        <strain evidence="3">BMAN</strain>
    </source>
</reference>
<evidence type="ECO:0000313" key="3">
    <source>
        <dbReference type="EMBL" id="KAJ5073106.1"/>
    </source>
</evidence>
<organism evidence="3 4">
    <name type="scientific">Anaeramoeba ignava</name>
    <name type="common">Anaerobic marine amoeba</name>
    <dbReference type="NCBI Taxonomy" id="1746090"/>
    <lineage>
        <taxon>Eukaryota</taxon>
        <taxon>Metamonada</taxon>
        <taxon>Anaeramoebidae</taxon>
        <taxon>Anaeramoeba</taxon>
    </lineage>
</organism>
<keyword evidence="4" id="KW-1185">Reference proteome</keyword>
<evidence type="ECO:0000313" key="4">
    <source>
        <dbReference type="Proteomes" id="UP001149090"/>
    </source>
</evidence>
<dbReference type="EMBL" id="JAPDFW010000077">
    <property type="protein sequence ID" value="KAJ5073106.1"/>
    <property type="molecule type" value="Genomic_DNA"/>
</dbReference>
<evidence type="ECO:0000256" key="2">
    <source>
        <dbReference type="SAM" id="SignalP"/>
    </source>
</evidence>
<evidence type="ECO:0008006" key="5">
    <source>
        <dbReference type="Google" id="ProtNLM"/>
    </source>
</evidence>
<keyword evidence="1" id="KW-1133">Transmembrane helix</keyword>
<feature type="signal peptide" evidence="2">
    <location>
        <begin position="1"/>
        <end position="18"/>
    </location>
</feature>
<gene>
    <name evidence="3" type="ORF">M0811_09061</name>
</gene>
<protein>
    <recommendedName>
        <fullName evidence="5">Transmembrane protein</fullName>
    </recommendedName>
</protein>
<name>A0A9Q0RAJ3_ANAIG</name>
<comment type="caution">
    <text evidence="3">The sequence shown here is derived from an EMBL/GenBank/DDBJ whole genome shotgun (WGS) entry which is preliminary data.</text>
</comment>
<feature type="chain" id="PRO_5040228414" description="Transmembrane protein" evidence="2">
    <location>
        <begin position="19"/>
        <end position="291"/>
    </location>
</feature>
<keyword evidence="1" id="KW-0472">Membrane</keyword>
<dbReference type="AlphaFoldDB" id="A0A9Q0RAJ3"/>
<keyword evidence="1" id="KW-0812">Transmembrane</keyword>
<keyword evidence="2" id="KW-0732">Signal</keyword>
<feature type="transmembrane region" description="Helical" evidence="1">
    <location>
        <begin position="272"/>
        <end position="290"/>
    </location>
</feature>
<evidence type="ECO:0000256" key="1">
    <source>
        <dbReference type="SAM" id="Phobius"/>
    </source>
</evidence>
<sequence>MKTTFIFLLLIFVSLVSAWDKNSYEISDEAYYTEYYTSYCTNQAYSGIASADVCYPVLHHDVYSISFDTTGYLRSYYSTDCTGSEKEVYFEPGECISLLDSGNLGSTFSVLLSLVIFFALQLNNPCQFDQKEEKTKKCQKIPNNAKKLKRKKILLHRIIFFFQNFLVIMKANFVFLLLIFVSLASAWDKNSFETSVNASVIEFYSSTCTNQAYVASLMAHTCYAVIDHNISSIMSNTSGYLYSYDSDNCTGSYTTNQITSGECFNFTNSGNLGSTFSVLLSLVSLLFSFFF</sequence>
<dbReference type="Proteomes" id="UP001149090">
    <property type="component" value="Unassembled WGS sequence"/>
</dbReference>
<feature type="transmembrane region" description="Helical" evidence="1">
    <location>
        <begin position="158"/>
        <end position="187"/>
    </location>
</feature>
<accession>A0A9Q0RAJ3</accession>
<proteinExistence type="predicted"/>